<accession>G4YS64</accession>
<dbReference type="Gene3D" id="1.20.1280.290">
    <property type="match status" value="2"/>
</dbReference>
<evidence type="ECO:0000313" key="15">
    <source>
        <dbReference type="Proteomes" id="UP000002640"/>
    </source>
</evidence>
<dbReference type="SMR" id="G4YS64"/>
<evidence type="ECO:0000256" key="11">
    <source>
        <dbReference type="ARBA" id="ARBA00023034"/>
    </source>
</evidence>
<dbReference type="FunFam" id="1.20.1280.290:FF:000004">
    <property type="entry name" value="Sugar transporter SWEET"/>
    <property type="match status" value="1"/>
</dbReference>
<keyword evidence="8 13" id="KW-0812">Transmembrane</keyword>
<dbReference type="OMA" id="ATGFMCA"/>
<dbReference type="RefSeq" id="XP_009520053.1">
    <property type="nucleotide sequence ID" value="XM_009521758.1"/>
</dbReference>
<keyword evidence="7" id="KW-0762">Sugar transport</keyword>
<proteinExistence type="inferred from homology"/>
<dbReference type="InterPro" id="IPR004316">
    <property type="entry name" value="SWEET_rpt"/>
</dbReference>
<evidence type="ECO:0000256" key="10">
    <source>
        <dbReference type="ARBA" id="ARBA00022989"/>
    </source>
</evidence>
<evidence type="ECO:0000256" key="12">
    <source>
        <dbReference type="ARBA" id="ARBA00023136"/>
    </source>
</evidence>
<dbReference type="PANTHER" id="PTHR10791">
    <property type="entry name" value="RAG1-ACTIVATING PROTEIN 1"/>
    <property type="match status" value="1"/>
</dbReference>
<keyword evidence="12 13" id="KW-0472">Membrane</keyword>
<feature type="transmembrane region" description="Helical" evidence="13">
    <location>
        <begin position="127"/>
        <end position="145"/>
    </location>
</feature>
<keyword evidence="6" id="KW-1003">Cell membrane</keyword>
<dbReference type="GO" id="GO:0051119">
    <property type="term" value="F:sugar transmembrane transporter activity"/>
    <property type="evidence" value="ECO:0007669"/>
    <property type="project" value="InterPro"/>
</dbReference>
<evidence type="ECO:0000256" key="2">
    <source>
        <dbReference type="ARBA" id="ARBA00004653"/>
    </source>
</evidence>
<keyword evidence="9" id="KW-0677">Repeat</keyword>
<name>G4YS64_PHYSP</name>
<protein>
    <recommendedName>
        <fullName evidence="4">Sugar transporter SWEET1</fullName>
    </recommendedName>
</protein>
<gene>
    <name evidence="14" type="ORF">PHYSODRAFT_420141</name>
</gene>
<evidence type="ECO:0000256" key="8">
    <source>
        <dbReference type="ARBA" id="ARBA00022692"/>
    </source>
</evidence>
<feature type="transmembrane region" description="Helical" evidence="13">
    <location>
        <begin position="98"/>
        <end position="115"/>
    </location>
</feature>
<comment type="similarity">
    <text evidence="3">Belongs to the SWEET sugar transporter family.</text>
</comment>
<dbReference type="AlphaFoldDB" id="G4YS64"/>
<evidence type="ECO:0000256" key="4">
    <source>
        <dbReference type="ARBA" id="ARBA00021741"/>
    </source>
</evidence>
<dbReference type="FunFam" id="1.20.1280.290:FF:000007">
    <property type="entry name" value="Bidirectional sugar transporter SWEET7"/>
    <property type="match status" value="1"/>
</dbReference>
<keyword evidence="5" id="KW-0813">Transport</keyword>
<evidence type="ECO:0000313" key="14">
    <source>
        <dbReference type="EMBL" id="EGZ24765.1"/>
    </source>
</evidence>
<dbReference type="EMBL" id="JH159152">
    <property type="protein sequence ID" value="EGZ24765.1"/>
    <property type="molecule type" value="Genomic_DNA"/>
</dbReference>
<dbReference type="GeneID" id="20652102"/>
<dbReference type="InterPro" id="IPR047664">
    <property type="entry name" value="SWEET"/>
</dbReference>
<organism evidence="14 15">
    <name type="scientific">Phytophthora sojae (strain P6497)</name>
    <name type="common">Soybean stem and root rot agent</name>
    <name type="synonym">Phytophthora megasperma f. sp. glycines</name>
    <dbReference type="NCBI Taxonomy" id="1094619"/>
    <lineage>
        <taxon>Eukaryota</taxon>
        <taxon>Sar</taxon>
        <taxon>Stramenopiles</taxon>
        <taxon>Oomycota</taxon>
        <taxon>Peronosporomycetes</taxon>
        <taxon>Peronosporales</taxon>
        <taxon>Peronosporaceae</taxon>
        <taxon>Phytophthora</taxon>
    </lineage>
</organism>
<dbReference type="GO" id="GO:0000139">
    <property type="term" value="C:Golgi membrane"/>
    <property type="evidence" value="ECO:0007669"/>
    <property type="project" value="UniProtKB-SubCell"/>
</dbReference>
<evidence type="ECO:0000256" key="9">
    <source>
        <dbReference type="ARBA" id="ARBA00022737"/>
    </source>
</evidence>
<keyword evidence="10 13" id="KW-1133">Transmembrane helix</keyword>
<evidence type="ECO:0000256" key="6">
    <source>
        <dbReference type="ARBA" id="ARBA00022475"/>
    </source>
</evidence>
<evidence type="ECO:0000256" key="5">
    <source>
        <dbReference type="ARBA" id="ARBA00022448"/>
    </source>
</evidence>
<dbReference type="Proteomes" id="UP000002640">
    <property type="component" value="Unassembled WGS sequence"/>
</dbReference>
<keyword evidence="15" id="KW-1185">Reference proteome</keyword>
<dbReference type="KEGG" id="psoj:PHYSODRAFT_420141"/>
<keyword evidence="11" id="KW-0333">Golgi apparatus</keyword>
<feature type="transmembrane region" description="Helical" evidence="13">
    <location>
        <begin position="165"/>
        <end position="184"/>
    </location>
</feature>
<dbReference type="GO" id="GO:0005886">
    <property type="term" value="C:plasma membrane"/>
    <property type="evidence" value="ECO:0007669"/>
    <property type="project" value="UniProtKB-SubCell"/>
</dbReference>
<feature type="transmembrane region" description="Helical" evidence="13">
    <location>
        <begin position="39"/>
        <end position="59"/>
    </location>
</feature>
<feature type="transmembrane region" description="Helical" evidence="13">
    <location>
        <begin position="65"/>
        <end position="86"/>
    </location>
</feature>
<evidence type="ECO:0000256" key="1">
    <source>
        <dbReference type="ARBA" id="ARBA00004651"/>
    </source>
</evidence>
<evidence type="ECO:0000256" key="7">
    <source>
        <dbReference type="ARBA" id="ARBA00022597"/>
    </source>
</evidence>
<reference evidence="14 15" key="1">
    <citation type="journal article" date="2006" name="Science">
        <title>Phytophthora genome sequences uncover evolutionary origins and mechanisms of pathogenesis.</title>
        <authorList>
            <person name="Tyler B.M."/>
            <person name="Tripathy S."/>
            <person name="Zhang X."/>
            <person name="Dehal P."/>
            <person name="Jiang R.H."/>
            <person name="Aerts A."/>
            <person name="Arredondo F.D."/>
            <person name="Baxter L."/>
            <person name="Bensasson D."/>
            <person name="Beynon J.L."/>
            <person name="Chapman J."/>
            <person name="Damasceno C.M."/>
            <person name="Dorrance A.E."/>
            <person name="Dou D."/>
            <person name="Dickerman A.W."/>
            <person name="Dubchak I.L."/>
            <person name="Garbelotto M."/>
            <person name="Gijzen M."/>
            <person name="Gordon S.G."/>
            <person name="Govers F."/>
            <person name="Grunwald N.J."/>
            <person name="Huang W."/>
            <person name="Ivors K.L."/>
            <person name="Jones R.W."/>
            <person name="Kamoun S."/>
            <person name="Krampis K."/>
            <person name="Lamour K.H."/>
            <person name="Lee M.K."/>
            <person name="McDonald W.H."/>
            <person name="Medina M."/>
            <person name="Meijer H.J."/>
            <person name="Nordberg E.K."/>
            <person name="Maclean D.J."/>
            <person name="Ospina-Giraldo M.D."/>
            <person name="Morris P.F."/>
            <person name="Phuntumart V."/>
            <person name="Putnam N.H."/>
            <person name="Rash S."/>
            <person name="Rose J.K."/>
            <person name="Sakihama Y."/>
            <person name="Salamov A.A."/>
            <person name="Savidor A."/>
            <person name="Scheuring C.F."/>
            <person name="Smith B.M."/>
            <person name="Sobral B.W."/>
            <person name="Terry A."/>
            <person name="Torto-Alalibo T.A."/>
            <person name="Win J."/>
            <person name="Xu Z."/>
            <person name="Zhang H."/>
            <person name="Grigoriev I.V."/>
            <person name="Rokhsar D.S."/>
            <person name="Boore J.L."/>
        </authorList>
    </citation>
    <scope>NUCLEOTIDE SEQUENCE [LARGE SCALE GENOMIC DNA]</scope>
    <source>
        <strain evidence="14 15">P6497</strain>
    </source>
</reference>
<evidence type="ECO:0000256" key="13">
    <source>
        <dbReference type="SAM" id="Phobius"/>
    </source>
</evidence>
<feature type="non-terminal residue" evidence="14">
    <location>
        <position position="201"/>
    </location>
</feature>
<sequence>MSTFELVLRVLTTATAILVSIAPLPDFWRIHKSRTTGEVSILPVVMLFSNCCAWVIYSYVVNNIFPLFAVTLFGIATSIVFISIYYRWTKDRLHVVKLCAIALALLAAYTLYYILAANGVTNQSDAAIEKTLGFIAIAFNLVLYASPLETMKKVVQTKNASSMPISMSSIFLVNAVLWVVFAAATGDMFVLVPNTIGTFLC</sequence>
<dbReference type="PANTHER" id="PTHR10791:SF30">
    <property type="entry name" value="SUGAR TRANSPORTER SWEET1"/>
    <property type="match status" value="1"/>
</dbReference>
<dbReference type="InParanoid" id="G4YS64"/>
<comment type="subcellular location">
    <subcellularLocation>
        <location evidence="1">Cell membrane</location>
        <topology evidence="1">Multi-pass membrane protein</topology>
    </subcellularLocation>
    <subcellularLocation>
        <location evidence="2">Golgi apparatus membrane</location>
        <topology evidence="2">Multi-pass membrane protein</topology>
    </subcellularLocation>
</comment>
<dbReference type="Pfam" id="PF03083">
    <property type="entry name" value="MtN3_slv"/>
    <property type="match status" value="2"/>
</dbReference>
<evidence type="ECO:0000256" key="3">
    <source>
        <dbReference type="ARBA" id="ARBA00007809"/>
    </source>
</evidence>